<dbReference type="InterPro" id="IPR003489">
    <property type="entry name" value="RHF/RaiA"/>
</dbReference>
<dbReference type="InterPro" id="IPR036567">
    <property type="entry name" value="RHF-like"/>
</dbReference>
<dbReference type="AlphaFoldDB" id="A0A1G2TFK9"/>
<evidence type="ECO:0000313" key="2">
    <source>
        <dbReference type="Proteomes" id="UP000178175"/>
    </source>
</evidence>
<dbReference type="EMBL" id="MHVR01000012">
    <property type="protein sequence ID" value="OHA96066.1"/>
    <property type="molecule type" value="Genomic_DNA"/>
</dbReference>
<accession>A0A1G2TFK9</accession>
<reference evidence="1 2" key="1">
    <citation type="journal article" date="2016" name="Nat. Commun.">
        <title>Thousands of microbial genomes shed light on interconnected biogeochemical processes in an aquifer system.</title>
        <authorList>
            <person name="Anantharaman K."/>
            <person name="Brown C.T."/>
            <person name="Hug L.A."/>
            <person name="Sharon I."/>
            <person name="Castelle C.J."/>
            <person name="Probst A.J."/>
            <person name="Thomas B.C."/>
            <person name="Singh A."/>
            <person name="Wilkins M.J."/>
            <person name="Karaoz U."/>
            <person name="Brodie E.L."/>
            <person name="Williams K.H."/>
            <person name="Hubbard S.S."/>
            <person name="Banfield J.F."/>
        </authorList>
    </citation>
    <scope>NUCLEOTIDE SEQUENCE [LARGE SCALE GENOMIC DNA]</scope>
</reference>
<sequence>MKINIKATDIELTPAISDYVYKRIFTIEKYFGAGGANAIAQVEVGKNTRHHKVGNIFHAEVHIIGAGLDLYAVSDTEDLYAAIDIVRDEIVRNVIQSKGKHQTLTRKGAEMMKNMMKGIVNGFKRRK</sequence>
<evidence type="ECO:0000313" key="1">
    <source>
        <dbReference type="EMBL" id="OHA96066.1"/>
    </source>
</evidence>
<dbReference type="SUPFAM" id="SSF69754">
    <property type="entry name" value="Ribosome binding protein Y (YfiA homologue)"/>
    <property type="match status" value="1"/>
</dbReference>
<gene>
    <name evidence="1" type="ORF">A3C70_01405</name>
</gene>
<dbReference type="Gene3D" id="3.30.160.100">
    <property type="entry name" value="Ribosome hibernation promotion factor-like"/>
    <property type="match status" value="1"/>
</dbReference>
<name>A0A1G2TFK9_9BACT</name>
<dbReference type="CDD" id="cd00552">
    <property type="entry name" value="RaiA"/>
    <property type="match status" value="1"/>
</dbReference>
<dbReference type="Proteomes" id="UP000178175">
    <property type="component" value="Unassembled WGS sequence"/>
</dbReference>
<organism evidence="1 2">
    <name type="scientific">Candidatus Zambryskibacteria bacterium RIFCSPHIGHO2_02_FULL_43_14</name>
    <dbReference type="NCBI Taxonomy" id="1802748"/>
    <lineage>
        <taxon>Bacteria</taxon>
        <taxon>Candidatus Zambryskiibacteriota</taxon>
    </lineage>
</organism>
<dbReference type="NCBIfam" id="TIGR00741">
    <property type="entry name" value="yfiA"/>
    <property type="match status" value="1"/>
</dbReference>
<protein>
    <submittedName>
        <fullName evidence="1">Ribosomal subunit interface protein</fullName>
    </submittedName>
</protein>
<proteinExistence type="predicted"/>
<comment type="caution">
    <text evidence="1">The sequence shown here is derived from an EMBL/GenBank/DDBJ whole genome shotgun (WGS) entry which is preliminary data.</text>
</comment>
<dbReference type="Pfam" id="PF02482">
    <property type="entry name" value="Ribosomal_S30AE"/>
    <property type="match status" value="1"/>
</dbReference>